<dbReference type="GO" id="GO:0055052">
    <property type="term" value="C:ATP-binding cassette (ABC) transporter complex, substrate-binding subunit-containing"/>
    <property type="evidence" value="ECO:0007669"/>
    <property type="project" value="TreeGrafter"/>
</dbReference>
<dbReference type="Gene3D" id="3.40.190.10">
    <property type="entry name" value="Periplasmic binding protein-like II"/>
    <property type="match status" value="1"/>
</dbReference>
<evidence type="ECO:0000256" key="1">
    <source>
        <dbReference type="ARBA" id="ARBA00008520"/>
    </source>
</evidence>
<evidence type="ECO:0000256" key="3">
    <source>
        <dbReference type="ARBA" id="ARBA00022729"/>
    </source>
</evidence>
<dbReference type="AlphaFoldDB" id="A0A1H1MPY5"/>
<reference evidence="7" key="1">
    <citation type="submission" date="2016-10" db="EMBL/GenBank/DDBJ databases">
        <authorList>
            <person name="Varghese N."/>
            <person name="Submissions S."/>
        </authorList>
    </citation>
    <scope>NUCLEOTIDE SEQUENCE [LARGE SCALE GENOMIC DNA]</scope>
    <source>
        <strain evidence="7">DSM 22127</strain>
    </source>
</reference>
<keyword evidence="7" id="KW-1185">Reference proteome</keyword>
<dbReference type="EMBL" id="LT629757">
    <property type="protein sequence ID" value="SDR88777.1"/>
    <property type="molecule type" value="Genomic_DNA"/>
</dbReference>
<evidence type="ECO:0000256" key="4">
    <source>
        <dbReference type="SAM" id="MobiDB-lite"/>
    </source>
</evidence>
<gene>
    <name evidence="6" type="ORF">SAMN04488570_0646</name>
</gene>
<protein>
    <submittedName>
        <fullName evidence="6">Carbohydrate ABC transporter substrate-binding protein, CUT1 family</fullName>
    </submittedName>
</protein>
<evidence type="ECO:0000313" key="7">
    <source>
        <dbReference type="Proteomes" id="UP000198859"/>
    </source>
</evidence>
<comment type="similarity">
    <text evidence="1">Belongs to the bacterial solute-binding protein 1 family.</text>
</comment>
<keyword evidence="2" id="KW-0813">Transport</keyword>
<feature type="chain" id="PRO_5009254644" evidence="5">
    <location>
        <begin position="25"/>
        <end position="467"/>
    </location>
</feature>
<feature type="signal peptide" evidence="5">
    <location>
        <begin position="1"/>
        <end position="24"/>
    </location>
</feature>
<dbReference type="Pfam" id="PF13416">
    <property type="entry name" value="SBP_bac_8"/>
    <property type="match status" value="1"/>
</dbReference>
<name>A0A1H1MPY5_9ACTN</name>
<dbReference type="GO" id="GO:1901982">
    <property type="term" value="F:maltose binding"/>
    <property type="evidence" value="ECO:0007669"/>
    <property type="project" value="TreeGrafter"/>
</dbReference>
<dbReference type="GO" id="GO:0042956">
    <property type="term" value="P:maltodextrin transmembrane transport"/>
    <property type="evidence" value="ECO:0007669"/>
    <property type="project" value="TreeGrafter"/>
</dbReference>
<keyword evidence="3 5" id="KW-0732">Signal</keyword>
<dbReference type="PANTHER" id="PTHR30061">
    <property type="entry name" value="MALTOSE-BINDING PERIPLASMIC PROTEIN"/>
    <property type="match status" value="1"/>
</dbReference>
<evidence type="ECO:0000256" key="2">
    <source>
        <dbReference type="ARBA" id="ARBA00022448"/>
    </source>
</evidence>
<organism evidence="6 7">
    <name type="scientific">Nocardioides scoriae</name>
    <dbReference type="NCBI Taxonomy" id="642780"/>
    <lineage>
        <taxon>Bacteria</taxon>
        <taxon>Bacillati</taxon>
        <taxon>Actinomycetota</taxon>
        <taxon>Actinomycetes</taxon>
        <taxon>Propionibacteriales</taxon>
        <taxon>Nocardioidaceae</taxon>
        <taxon>Nocardioides</taxon>
    </lineage>
</organism>
<feature type="region of interest" description="Disordered" evidence="4">
    <location>
        <begin position="26"/>
        <end position="50"/>
    </location>
</feature>
<evidence type="ECO:0000256" key="5">
    <source>
        <dbReference type="SAM" id="SignalP"/>
    </source>
</evidence>
<dbReference type="PANTHER" id="PTHR30061:SF50">
    <property type="entry name" value="MALTOSE_MALTODEXTRIN-BINDING PERIPLASMIC PROTEIN"/>
    <property type="match status" value="1"/>
</dbReference>
<feature type="region of interest" description="Disordered" evidence="4">
    <location>
        <begin position="439"/>
        <end position="467"/>
    </location>
</feature>
<dbReference type="SUPFAM" id="SSF53850">
    <property type="entry name" value="Periplasmic binding protein-like II"/>
    <property type="match status" value="1"/>
</dbReference>
<accession>A0A1H1MPY5</accession>
<feature type="compositionally biased region" description="Low complexity" evidence="4">
    <location>
        <begin position="451"/>
        <end position="467"/>
    </location>
</feature>
<sequence length="467" mass="50393">MRVGWSLRRSVVATAALAVLTATAACTSTEQEPPAAEPTPSSSSSSSPTQDAVVLAVYGPDEVTDVYRSLAATWTSQHPDRPVRVKAYADHAEAMSALVRLRSEGKAPDLFLAGREDLADLMQTKAVRRVDDLLAQRQVDFGDGFNRTGLEAFSDQAALQCMPVDVSPLVVYYNPKLIELDEIAEPGRRPITQERGWTLEEFARAAEQPRRPGVRGLYVEPQLDQVAPFVFSGGGEVVDDTADPTTLTLSDDASRDALEQLLEVVRNPALTFGQDAIAKRSALQRFEEGKLGMLLGYRDLTAELRTRPSLTFDVMPLPSLGSGATVARITGACLSADSDQQDTAADFLATMISQESQDALAATGFTMPANLASLNDEAFLQTGQRPLHSQVFVREVRDIELLPSTTRWVDVLQVAGAQLTDLFDEPVIDPLEERLTALDAASVPLLDPDADPSQQPTPSDPSSSSTP</sequence>
<dbReference type="InterPro" id="IPR006059">
    <property type="entry name" value="SBP"/>
</dbReference>
<dbReference type="STRING" id="642780.SAMN04488570_0646"/>
<proteinExistence type="inferred from homology"/>
<dbReference type="PROSITE" id="PS51257">
    <property type="entry name" value="PROKAR_LIPOPROTEIN"/>
    <property type="match status" value="1"/>
</dbReference>
<dbReference type="Proteomes" id="UP000198859">
    <property type="component" value="Chromosome I"/>
</dbReference>
<evidence type="ECO:0000313" key="6">
    <source>
        <dbReference type="EMBL" id="SDR88777.1"/>
    </source>
</evidence>
<dbReference type="GO" id="GO:0015768">
    <property type="term" value="P:maltose transport"/>
    <property type="evidence" value="ECO:0007669"/>
    <property type="project" value="TreeGrafter"/>
</dbReference>